<name>A0A4Q0A205_9FUNG</name>
<evidence type="ECO:0000313" key="4">
    <source>
        <dbReference type="Proteomes" id="UP000268162"/>
    </source>
</evidence>
<reference evidence="4" key="1">
    <citation type="journal article" date="2018" name="Nat. Microbiol.">
        <title>Leveraging single-cell genomics to expand the fungal tree of life.</title>
        <authorList>
            <person name="Ahrendt S.R."/>
            <person name="Quandt C.A."/>
            <person name="Ciobanu D."/>
            <person name="Clum A."/>
            <person name="Salamov A."/>
            <person name="Andreopoulos B."/>
            <person name="Cheng J.F."/>
            <person name="Woyke T."/>
            <person name="Pelin A."/>
            <person name="Henrissat B."/>
            <person name="Reynolds N.K."/>
            <person name="Benny G.L."/>
            <person name="Smith M.E."/>
            <person name="James T.Y."/>
            <person name="Grigoriev I.V."/>
        </authorList>
    </citation>
    <scope>NUCLEOTIDE SEQUENCE [LARGE SCALE GENOMIC DNA]</scope>
    <source>
        <strain evidence="4">RSA 468</strain>
    </source>
</reference>
<accession>A0A4Q0A205</accession>
<evidence type="ECO:0000256" key="2">
    <source>
        <dbReference type="SAM" id="SignalP"/>
    </source>
</evidence>
<feature type="chain" id="PRO_5020568515" description="Secreted protein" evidence="2">
    <location>
        <begin position="21"/>
        <end position="226"/>
    </location>
</feature>
<feature type="region of interest" description="Disordered" evidence="1">
    <location>
        <begin position="145"/>
        <end position="226"/>
    </location>
</feature>
<evidence type="ECO:0008006" key="5">
    <source>
        <dbReference type="Google" id="ProtNLM"/>
    </source>
</evidence>
<gene>
    <name evidence="3" type="ORF">BJ085DRAFT_30689</name>
</gene>
<feature type="compositionally biased region" description="Basic and acidic residues" evidence="1">
    <location>
        <begin position="154"/>
        <end position="164"/>
    </location>
</feature>
<keyword evidence="2" id="KW-0732">Signal</keyword>
<feature type="region of interest" description="Disordered" evidence="1">
    <location>
        <begin position="52"/>
        <end position="74"/>
    </location>
</feature>
<organism evidence="3 4">
    <name type="scientific">Dimargaris cristalligena</name>
    <dbReference type="NCBI Taxonomy" id="215637"/>
    <lineage>
        <taxon>Eukaryota</taxon>
        <taxon>Fungi</taxon>
        <taxon>Fungi incertae sedis</taxon>
        <taxon>Zoopagomycota</taxon>
        <taxon>Kickxellomycotina</taxon>
        <taxon>Dimargaritomycetes</taxon>
        <taxon>Dimargaritales</taxon>
        <taxon>Dimargaritaceae</taxon>
        <taxon>Dimargaris</taxon>
    </lineage>
</organism>
<feature type="compositionally biased region" description="Basic and acidic residues" evidence="1">
    <location>
        <begin position="190"/>
        <end position="226"/>
    </location>
</feature>
<feature type="signal peptide" evidence="2">
    <location>
        <begin position="1"/>
        <end position="20"/>
    </location>
</feature>
<protein>
    <recommendedName>
        <fullName evidence="5">Secreted protein</fullName>
    </recommendedName>
</protein>
<feature type="compositionally biased region" description="Polar residues" evidence="1">
    <location>
        <begin position="52"/>
        <end position="61"/>
    </location>
</feature>
<proteinExistence type="predicted"/>
<dbReference type="Proteomes" id="UP000268162">
    <property type="component" value="Unassembled WGS sequence"/>
</dbReference>
<dbReference type="EMBL" id="ML002290">
    <property type="protein sequence ID" value="RKP39200.1"/>
    <property type="molecule type" value="Genomic_DNA"/>
</dbReference>
<dbReference type="AlphaFoldDB" id="A0A4Q0A205"/>
<evidence type="ECO:0000313" key="3">
    <source>
        <dbReference type="EMBL" id="RKP39200.1"/>
    </source>
</evidence>
<keyword evidence="4" id="KW-1185">Reference proteome</keyword>
<sequence>MSPKLTLWGLVLLFCGASIASNVDQPLNDLTHDSNINENLSVNNEYPFSAYSPQSSKQLSPYLSADDTDSVYGSEDDELDIGLFDFPDEGVRGDPWPAENRFIQKDIKSWVNYGPNGNLKRSSLSNGPPISEATRKRLKSYLGLKAQQSQPKQHPNESDIERDGPPMTDVTGTNLNGYLSPDVQPRRGRRFDERDNLSNKPAMADDTRRRLKEYLSSETRQNRREN</sequence>
<evidence type="ECO:0000256" key="1">
    <source>
        <dbReference type="SAM" id="MobiDB-lite"/>
    </source>
</evidence>